<feature type="transmembrane region" description="Helical" evidence="1">
    <location>
        <begin position="83"/>
        <end position="103"/>
    </location>
</feature>
<feature type="transmembrane region" description="Helical" evidence="1">
    <location>
        <begin position="58"/>
        <end position="77"/>
    </location>
</feature>
<feature type="transmembrane region" description="Helical" evidence="1">
    <location>
        <begin position="20"/>
        <end position="46"/>
    </location>
</feature>
<evidence type="ECO:0000313" key="3">
    <source>
        <dbReference type="Proteomes" id="UP000323824"/>
    </source>
</evidence>
<evidence type="ECO:0000313" key="2">
    <source>
        <dbReference type="EMBL" id="QEN05615.1"/>
    </source>
</evidence>
<dbReference type="AlphaFoldDB" id="A0A5C1QBZ8"/>
<gene>
    <name evidence="2" type="ORF">EW093_13140</name>
</gene>
<reference evidence="2 3" key="2">
    <citation type="submission" date="2019-09" db="EMBL/GenBank/DDBJ databases">
        <title>Complete Genome Sequence and Methylome Analysis of free living Spirochaetas.</title>
        <authorList>
            <person name="Leshcheva N."/>
            <person name="Mikheeva N."/>
        </authorList>
    </citation>
    <scope>NUCLEOTIDE SEQUENCE [LARGE SCALE GENOMIC DNA]</scope>
    <source>
        <strain evidence="2 3">P</strain>
    </source>
</reference>
<keyword evidence="3" id="KW-1185">Reference proteome</keyword>
<protein>
    <submittedName>
        <fullName evidence="2">Uncharacterized protein</fullName>
    </submittedName>
</protein>
<organism evidence="2 3">
    <name type="scientific">Thiospirochaeta perfilievii</name>
    <dbReference type="NCBI Taxonomy" id="252967"/>
    <lineage>
        <taxon>Bacteria</taxon>
        <taxon>Pseudomonadati</taxon>
        <taxon>Spirochaetota</taxon>
        <taxon>Spirochaetia</taxon>
        <taxon>Spirochaetales</taxon>
        <taxon>Spirochaetaceae</taxon>
        <taxon>Thiospirochaeta</taxon>
    </lineage>
</organism>
<dbReference type="Proteomes" id="UP000323824">
    <property type="component" value="Chromosome"/>
</dbReference>
<accession>A0A5C1QBZ8</accession>
<keyword evidence="1" id="KW-0812">Transmembrane</keyword>
<sequence length="116" mass="13525">MLAKLSIKNTGFEITPIVLLYGVILSVINLKFYFFLIFLAFLMFSYKCMQIKFGTPKNIFLPLLLFFINGIFVFILNPKNANSLYHLGILFFSFTLIIAMYFYGYNNDLSKLINLF</sequence>
<dbReference type="KEGG" id="sper:EW093_13140"/>
<reference evidence="2 3" key="1">
    <citation type="submission" date="2019-02" db="EMBL/GenBank/DDBJ databases">
        <authorList>
            <person name="Fomenkov A."/>
            <person name="Dubinina G."/>
            <person name="Grabovich M."/>
            <person name="Vincze T."/>
            <person name="Roberts R.J."/>
        </authorList>
    </citation>
    <scope>NUCLEOTIDE SEQUENCE [LARGE SCALE GENOMIC DNA]</scope>
    <source>
        <strain evidence="2 3">P</strain>
    </source>
</reference>
<keyword evidence="1" id="KW-0472">Membrane</keyword>
<keyword evidence="1" id="KW-1133">Transmembrane helix</keyword>
<proteinExistence type="predicted"/>
<dbReference type="EMBL" id="CP035807">
    <property type="protein sequence ID" value="QEN05615.1"/>
    <property type="molecule type" value="Genomic_DNA"/>
</dbReference>
<evidence type="ECO:0000256" key="1">
    <source>
        <dbReference type="SAM" id="Phobius"/>
    </source>
</evidence>
<name>A0A5C1QBZ8_9SPIO</name>